<feature type="domain" description="ABC transmembrane type-1" evidence="8">
    <location>
        <begin position="112"/>
        <end position="325"/>
    </location>
</feature>
<dbReference type="SUPFAM" id="SSF161098">
    <property type="entry name" value="MetI-like"/>
    <property type="match status" value="1"/>
</dbReference>
<dbReference type="CDD" id="cd06261">
    <property type="entry name" value="TM_PBP2"/>
    <property type="match status" value="1"/>
</dbReference>
<name>A0A375G8D1_9BURK</name>
<keyword evidence="5 7" id="KW-1133">Transmembrane helix</keyword>
<dbReference type="GO" id="GO:0005886">
    <property type="term" value="C:plasma membrane"/>
    <property type="evidence" value="ECO:0007669"/>
    <property type="project" value="UniProtKB-SubCell"/>
</dbReference>
<gene>
    <name evidence="9" type="primary">dppB</name>
    <name evidence="9" type="ORF">CO2235_230200</name>
</gene>
<reference evidence="9" key="1">
    <citation type="submission" date="2018-01" db="EMBL/GenBank/DDBJ databases">
        <authorList>
            <person name="Clerissi C."/>
        </authorList>
    </citation>
    <scope>NUCLEOTIDE SEQUENCE</scope>
    <source>
        <strain evidence="9">Cupriavidus oxalaticus LMG 2235</strain>
    </source>
</reference>
<protein>
    <submittedName>
        <fullName evidence="9">Dipeptide transport protein 1 (ABC superfamily, membrane component)</fullName>
    </submittedName>
</protein>
<keyword evidence="2 7" id="KW-0813">Transport</keyword>
<dbReference type="AlphaFoldDB" id="A0A375G8D1"/>
<organism evidence="9">
    <name type="scientific">Cupriavidus oxalaticus</name>
    <dbReference type="NCBI Taxonomy" id="96344"/>
    <lineage>
        <taxon>Bacteria</taxon>
        <taxon>Pseudomonadati</taxon>
        <taxon>Pseudomonadota</taxon>
        <taxon>Betaproteobacteria</taxon>
        <taxon>Burkholderiales</taxon>
        <taxon>Burkholderiaceae</taxon>
        <taxon>Cupriavidus</taxon>
    </lineage>
</organism>
<keyword evidence="6 7" id="KW-0472">Membrane</keyword>
<dbReference type="PROSITE" id="PS50928">
    <property type="entry name" value="ABC_TM1"/>
    <property type="match status" value="1"/>
</dbReference>
<evidence type="ECO:0000256" key="7">
    <source>
        <dbReference type="RuleBase" id="RU363032"/>
    </source>
</evidence>
<keyword evidence="4 7" id="KW-0812">Transmembrane</keyword>
<dbReference type="EMBL" id="OGUS01000124">
    <property type="protein sequence ID" value="SPC14997.1"/>
    <property type="molecule type" value="Genomic_DNA"/>
</dbReference>
<dbReference type="Pfam" id="PF19300">
    <property type="entry name" value="BPD_transp_1_N"/>
    <property type="match status" value="1"/>
</dbReference>
<feature type="transmembrane region" description="Helical" evidence="7">
    <location>
        <begin position="206"/>
        <end position="225"/>
    </location>
</feature>
<evidence type="ECO:0000313" key="9">
    <source>
        <dbReference type="EMBL" id="SPC14997.1"/>
    </source>
</evidence>
<dbReference type="InterPro" id="IPR045621">
    <property type="entry name" value="BPD_transp_1_N"/>
</dbReference>
<dbReference type="InterPro" id="IPR000515">
    <property type="entry name" value="MetI-like"/>
</dbReference>
<feature type="transmembrane region" description="Helical" evidence="7">
    <location>
        <begin position="151"/>
        <end position="174"/>
    </location>
</feature>
<feature type="transmembrane region" description="Helical" evidence="7">
    <location>
        <begin position="307"/>
        <end position="329"/>
    </location>
</feature>
<evidence type="ECO:0000256" key="6">
    <source>
        <dbReference type="ARBA" id="ARBA00023136"/>
    </source>
</evidence>
<dbReference type="InterPro" id="IPR035906">
    <property type="entry name" value="MetI-like_sf"/>
</dbReference>
<feature type="transmembrane region" description="Helical" evidence="7">
    <location>
        <begin position="27"/>
        <end position="48"/>
    </location>
</feature>
<dbReference type="Pfam" id="PF00528">
    <property type="entry name" value="BPD_transp_1"/>
    <property type="match status" value="1"/>
</dbReference>
<dbReference type="PANTHER" id="PTHR43163:SF2">
    <property type="entry name" value="ABC TRANSPORTER PERMEASE PROTEIN"/>
    <property type="match status" value="1"/>
</dbReference>
<evidence type="ECO:0000256" key="2">
    <source>
        <dbReference type="ARBA" id="ARBA00022448"/>
    </source>
</evidence>
<comment type="subcellular location">
    <subcellularLocation>
        <location evidence="1 7">Cell membrane</location>
        <topology evidence="1 7">Multi-pass membrane protein</topology>
    </subcellularLocation>
</comment>
<evidence type="ECO:0000259" key="8">
    <source>
        <dbReference type="PROSITE" id="PS50928"/>
    </source>
</evidence>
<evidence type="ECO:0000256" key="4">
    <source>
        <dbReference type="ARBA" id="ARBA00022692"/>
    </source>
</evidence>
<keyword evidence="3" id="KW-1003">Cell membrane</keyword>
<evidence type="ECO:0000256" key="5">
    <source>
        <dbReference type="ARBA" id="ARBA00022989"/>
    </source>
</evidence>
<feature type="transmembrane region" description="Helical" evidence="7">
    <location>
        <begin position="118"/>
        <end position="139"/>
    </location>
</feature>
<evidence type="ECO:0000256" key="3">
    <source>
        <dbReference type="ARBA" id="ARBA00022475"/>
    </source>
</evidence>
<sequence>MALPGGVRIRARKDSGLNMLVFIIRRLMQSVVVLFVMSLLVFLGVFAIGNPVDILINPQADQEDIKRTIAALGLDKPLWEQYWVFLQNALQGNLGTSFAHGTPALKLIFERMPATMELAVSAILLAIVLGIPLGLWAGLRPNGVAGKSIMTVSILGFSLPTFWVGLMLIMVFAVQLGWLPSNGRGETVRVLGIPLSFLTVDGIRHLVLPAVTLSLLNIAMVIRLTRAGTQEAMLQDYVKFARAKGLSNTRIVGVHVLKNILIPIVTVIALQFGSIIAFAIVTETIFAWPGMGKLIIDSIQLLDRPVIVAYLMVIVTLFILINLLVDIIYSMLDPRVRIADNKG</sequence>
<feature type="transmembrane region" description="Helical" evidence="7">
    <location>
        <begin position="260"/>
        <end position="287"/>
    </location>
</feature>
<dbReference type="Proteomes" id="UP000256862">
    <property type="component" value="Chromosome CO2235"/>
</dbReference>
<evidence type="ECO:0000256" key="1">
    <source>
        <dbReference type="ARBA" id="ARBA00004651"/>
    </source>
</evidence>
<dbReference type="GO" id="GO:0055085">
    <property type="term" value="P:transmembrane transport"/>
    <property type="evidence" value="ECO:0007669"/>
    <property type="project" value="InterPro"/>
</dbReference>
<comment type="caution">
    <text evidence="9">The sequence shown here is derived from an EMBL/GenBank/DDBJ whole genome shotgun (WGS) entry which is preliminary data.</text>
</comment>
<comment type="similarity">
    <text evidence="7">Belongs to the binding-protein-dependent transport system permease family.</text>
</comment>
<dbReference type="PANTHER" id="PTHR43163">
    <property type="entry name" value="DIPEPTIDE TRANSPORT SYSTEM PERMEASE PROTEIN DPPB-RELATED"/>
    <property type="match status" value="1"/>
</dbReference>
<accession>A0A375G8D1</accession>
<proteinExistence type="inferred from homology"/>
<dbReference type="Gene3D" id="1.10.3720.10">
    <property type="entry name" value="MetI-like"/>
    <property type="match status" value="1"/>
</dbReference>